<dbReference type="HOGENOM" id="CLU_1821230_0_0_11"/>
<dbReference type="AlphaFoldDB" id="C0VY40"/>
<name>C0VY40_9ACTO</name>
<keyword evidence="2" id="KW-1185">Reference proteome</keyword>
<sequence>MGSVPHPVSFPRADDGFGFAWNWEGQRFTPVYEARVKYIFNAISLFPDWTAAIEFEGSEDGEVIVAYHNELGFWRYLIPIEDPSTHEWVDEMIAKDKAFGVTCEGPDTEATVFIQGMPYPRDGLMAYLDEFFKEALQVHEQ</sequence>
<proteinExistence type="predicted"/>
<evidence type="ECO:0000313" key="2">
    <source>
        <dbReference type="Proteomes" id="UP000010301"/>
    </source>
</evidence>
<dbReference type="STRING" id="525245.HMPREF0044_0080"/>
<reference evidence="1 2" key="1">
    <citation type="submission" date="2009-01" db="EMBL/GenBank/DDBJ databases">
        <authorList>
            <person name="Qin X."/>
            <person name="Bachman B."/>
            <person name="Battles P."/>
            <person name="Bell A."/>
            <person name="Bess C."/>
            <person name="Bickham C."/>
            <person name="Chaboub L."/>
            <person name="Chen D."/>
            <person name="Coyle M."/>
            <person name="Deiros D.R."/>
            <person name="Dinh H."/>
            <person name="Forbes L."/>
            <person name="Fowler G."/>
            <person name="Francisco L."/>
            <person name="Fu Q."/>
            <person name="Gubbala S."/>
            <person name="Hale W."/>
            <person name="Han Y."/>
            <person name="Hemphill L."/>
            <person name="Highlander S.K."/>
            <person name="Hirani K."/>
            <person name="Hogues M."/>
            <person name="Jackson L."/>
            <person name="Jakkamsetti A."/>
            <person name="Javaid M."/>
            <person name="Jiang H."/>
            <person name="Korchina V."/>
            <person name="Kovar C."/>
            <person name="Lara F."/>
            <person name="Lee S."/>
            <person name="Mata R."/>
            <person name="Mathew T."/>
            <person name="Moen C."/>
            <person name="Morales K."/>
            <person name="Munidasa M."/>
            <person name="Nazareth L."/>
            <person name="Ngo R."/>
            <person name="Nguyen L."/>
            <person name="Okwuonu G."/>
            <person name="Ongeri F."/>
            <person name="Patil S."/>
            <person name="Petrosino J."/>
            <person name="Pham C."/>
            <person name="Pham P."/>
            <person name="Pu L.-L."/>
            <person name="Puazo M."/>
            <person name="Raj R."/>
            <person name="Reid J."/>
            <person name="Rouhana J."/>
            <person name="Saada N."/>
            <person name="Shang Y."/>
            <person name="Simmons D."/>
            <person name="Thornton R."/>
            <person name="Warren J."/>
            <person name="Weissenberger G."/>
            <person name="Zhang J."/>
            <person name="Zhang L."/>
            <person name="Zhou C."/>
            <person name="Zhu D."/>
            <person name="Muzny D."/>
            <person name="Worley K."/>
            <person name="Gibbs R."/>
        </authorList>
    </citation>
    <scope>NUCLEOTIDE SEQUENCE [LARGE SCALE GENOMIC DNA]</scope>
    <source>
        <strain evidence="1 2">DSM 15436</strain>
    </source>
</reference>
<dbReference type="OrthoDB" id="3267387at2"/>
<evidence type="ECO:0000313" key="1">
    <source>
        <dbReference type="EMBL" id="EEH64343.1"/>
    </source>
</evidence>
<organism evidence="1 2">
    <name type="scientific">Gleimia coleocanis DSM 15436</name>
    <dbReference type="NCBI Taxonomy" id="525245"/>
    <lineage>
        <taxon>Bacteria</taxon>
        <taxon>Bacillati</taxon>
        <taxon>Actinomycetota</taxon>
        <taxon>Actinomycetes</taxon>
        <taxon>Actinomycetales</taxon>
        <taxon>Actinomycetaceae</taxon>
        <taxon>Gleimia</taxon>
    </lineage>
</organism>
<dbReference type="EMBL" id="ACFG01000004">
    <property type="protein sequence ID" value="EEH64343.1"/>
    <property type="molecule type" value="Genomic_DNA"/>
</dbReference>
<gene>
    <name evidence="1" type="ORF">HMPREF0044_0080</name>
</gene>
<comment type="caution">
    <text evidence="1">The sequence shown here is derived from an EMBL/GenBank/DDBJ whole genome shotgun (WGS) entry which is preliminary data.</text>
</comment>
<dbReference type="Proteomes" id="UP000010301">
    <property type="component" value="Unassembled WGS sequence"/>
</dbReference>
<accession>C0VY40</accession>
<protein>
    <submittedName>
        <fullName evidence="1">Uncharacterized protein</fullName>
    </submittedName>
</protein>